<dbReference type="Pfam" id="PF13347">
    <property type="entry name" value="MFS_2"/>
    <property type="match status" value="1"/>
</dbReference>
<feature type="transmembrane region" description="Helical" evidence="1">
    <location>
        <begin position="317"/>
        <end position="335"/>
    </location>
</feature>
<feature type="transmembrane region" description="Helical" evidence="1">
    <location>
        <begin position="436"/>
        <end position="462"/>
    </location>
</feature>
<organism evidence="2 3">
    <name type="scientific">Neobacillus niacini</name>
    <dbReference type="NCBI Taxonomy" id="86668"/>
    <lineage>
        <taxon>Bacteria</taxon>
        <taxon>Bacillati</taxon>
        <taxon>Bacillota</taxon>
        <taxon>Bacilli</taxon>
        <taxon>Bacillales</taxon>
        <taxon>Bacillaceae</taxon>
        <taxon>Neobacillus</taxon>
    </lineage>
</organism>
<feature type="transmembrane region" description="Helical" evidence="1">
    <location>
        <begin position="347"/>
        <end position="375"/>
    </location>
</feature>
<dbReference type="SUPFAM" id="SSF103473">
    <property type="entry name" value="MFS general substrate transporter"/>
    <property type="match status" value="1"/>
</dbReference>
<dbReference type="PANTHER" id="PTHR11328">
    <property type="entry name" value="MAJOR FACILITATOR SUPERFAMILY DOMAIN-CONTAINING PROTEIN"/>
    <property type="match status" value="1"/>
</dbReference>
<feature type="transmembrane region" description="Helical" evidence="1">
    <location>
        <begin position="286"/>
        <end position="305"/>
    </location>
</feature>
<dbReference type="InterPro" id="IPR039672">
    <property type="entry name" value="MFS_2"/>
</dbReference>
<dbReference type="GO" id="GO:0015293">
    <property type="term" value="F:symporter activity"/>
    <property type="evidence" value="ECO:0007669"/>
    <property type="project" value="InterPro"/>
</dbReference>
<protein>
    <submittedName>
        <fullName evidence="2">Na+/melibiose symporter-like transporter</fullName>
    </submittedName>
</protein>
<evidence type="ECO:0000313" key="2">
    <source>
        <dbReference type="EMBL" id="NYE08608.1"/>
    </source>
</evidence>
<feature type="transmembrane region" description="Helical" evidence="1">
    <location>
        <begin position="155"/>
        <end position="174"/>
    </location>
</feature>
<dbReference type="AlphaFoldDB" id="A0A852TNA6"/>
<reference evidence="3" key="2">
    <citation type="submission" date="2020-08" db="EMBL/GenBank/DDBJ databases">
        <title>The Agave Microbiome: Exploring the role of microbial communities in plant adaptations to desert environments.</title>
        <authorList>
            <person name="Partida-Martinez L.P."/>
        </authorList>
    </citation>
    <scope>NUCLEOTIDE SEQUENCE [LARGE SCALE GENOMIC DNA]</scope>
    <source>
        <strain evidence="3">AT2.8</strain>
    </source>
</reference>
<feature type="transmembrane region" description="Helical" evidence="1">
    <location>
        <begin position="32"/>
        <end position="55"/>
    </location>
</feature>
<gene>
    <name evidence="2" type="ORF">F4694_005457</name>
</gene>
<keyword evidence="1" id="KW-1133">Transmembrane helix</keyword>
<evidence type="ECO:0000256" key="1">
    <source>
        <dbReference type="SAM" id="Phobius"/>
    </source>
</evidence>
<dbReference type="EMBL" id="JACCBX010000015">
    <property type="protein sequence ID" value="NYE08608.1"/>
    <property type="molecule type" value="Genomic_DNA"/>
</dbReference>
<dbReference type="InterPro" id="IPR036259">
    <property type="entry name" value="MFS_trans_sf"/>
</dbReference>
<name>A0A852TNA6_9BACI</name>
<dbReference type="GO" id="GO:0005886">
    <property type="term" value="C:plasma membrane"/>
    <property type="evidence" value="ECO:0007669"/>
    <property type="project" value="TreeGrafter"/>
</dbReference>
<comment type="caution">
    <text evidence="2">The sequence shown here is derived from an EMBL/GenBank/DDBJ whole genome shotgun (WGS) entry which is preliminary data.</text>
</comment>
<feature type="transmembrane region" description="Helical" evidence="1">
    <location>
        <begin position="87"/>
        <end position="106"/>
    </location>
</feature>
<sequence>MSNVKVEKGDQYNTAKLWQIGLFTLNNTSSNLHLFVLGFVTYYATGIAGLAVMVVSSLLMAARLFDGIIDPAIGYIIDKTEGKFGKFTPLIVVGNIISAGTILIIYNVTHHLPESTQFLFFTAMLIVNKIGYSLQTSVTKAAQTVLTNNPKQRPLYAIFDGVYNAALFTGGQIWVSAVLVAKHGGFNLGLFTELNGYGLFLSAVFAVLAIVGIWSKDKKEYYGLAEEGTQTTLREYWGVIKGNKQLQLLSLSASFDKLATSIARYSVVGVMLFGILLGDYALSGKIGLITLVPTLLITFLVVGIARKTGLKKSYVTSAWIGMLSYLALMALFLFIDPASVSLTNIGITTILFLALYSLAIGFASIPTTLVVPMIADVSDYETHKSGRYVPGMMGTIFSFIDQLVSSLAPTIVGVVVGFIGYKEKFPEVGEALTTPLFVVTLILAFGLPALCLLVSITAMKFYKLDHKEMEKIQSGISDMKAKGKTNNNVAI</sequence>
<feature type="transmembrane region" description="Helical" evidence="1">
    <location>
        <begin position="118"/>
        <end position="134"/>
    </location>
</feature>
<feature type="transmembrane region" description="Helical" evidence="1">
    <location>
        <begin position="262"/>
        <end position="280"/>
    </location>
</feature>
<feature type="transmembrane region" description="Helical" evidence="1">
    <location>
        <begin position="194"/>
        <end position="214"/>
    </location>
</feature>
<reference evidence="3" key="1">
    <citation type="submission" date="2020-07" db="EMBL/GenBank/DDBJ databases">
        <authorList>
            <person name="Partida-Martinez L."/>
            <person name="Huntemann M."/>
            <person name="Clum A."/>
            <person name="Wang J."/>
            <person name="Palaniappan K."/>
            <person name="Ritter S."/>
            <person name="Chen I.-M."/>
            <person name="Stamatis D."/>
            <person name="Reddy T."/>
            <person name="O'Malley R."/>
            <person name="Daum C."/>
            <person name="Shapiro N."/>
            <person name="Ivanova N."/>
            <person name="Kyrpides N."/>
            <person name="Woyke T."/>
        </authorList>
    </citation>
    <scope>NUCLEOTIDE SEQUENCE [LARGE SCALE GENOMIC DNA]</scope>
    <source>
        <strain evidence="3">AT2.8</strain>
    </source>
</reference>
<keyword evidence="1" id="KW-0472">Membrane</keyword>
<dbReference type="PANTHER" id="PTHR11328:SF28">
    <property type="entry name" value="MAJOR FACILITATOR SUPERFAMILY DOMAIN-CONTAINING PROTEIN 12"/>
    <property type="match status" value="1"/>
</dbReference>
<dbReference type="Proteomes" id="UP000548423">
    <property type="component" value="Unassembled WGS sequence"/>
</dbReference>
<feature type="transmembrane region" description="Helical" evidence="1">
    <location>
        <begin position="396"/>
        <end position="421"/>
    </location>
</feature>
<proteinExistence type="predicted"/>
<keyword evidence="1" id="KW-0812">Transmembrane</keyword>
<dbReference type="GO" id="GO:0008643">
    <property type="term" value="P:carbohydrate transport"/>
    <property type="evidence" value="ECO:0007669"/>
    <property type="project" value="InterPro"/>
</dbReference>
<accession>A0A852TNA6</accession>
<evidence type="ECO:0000313" key="3">
    <source>
        <dbReference type="Proteomes" id="UP000548423"/>
    </source>
</evidence>